<comment type="caution">
    <text evidence="1">The sequence shown here is derived from an EMBL/GenBank/DDBJ whole genome shotgun (WGS) entry which is preliminary data.</text>
</comment>
<organism evidence="1 2">
    <name type="scientific">Parabacteroides gordonii MS-1 = DSM 23371</name>
    <dbReference type="NCBI Taxonomy" id="1203610"/>
    <lineage>
        <taxon>Bacteria</taxon>
        <taxon>Pseudomonadati</taxon>
        <taxon>Bacteroidota</taxon>
        <taxon>Bacteroidia</taxon>
        <taxon>Bacteroidales</taxon>
        <taxon>Tannerellaceae</taxon>
        <taxon>Parabacteroides</taxon>
    </lineage>
</organism>
<evidence type="ECO:0000313" key="1">
    <source>
        <dbReference type="EMBL" id="KKB55314.1"/>
    </source>
</evidence>
<dbReference type="EMBL" id="AQHW01000015">
    <property type="protein sequence ID" value="KKB55314.1"/>
    <property type="molecule type" value="Genomic_DNA"/>
</dbReference>
<dbReference type="Proteomes" id="UP000033035">
    <property type="component" value="Unassembled WGS sequence"/>
</dbReference>
<dbReference type="STRING" id="1203610.HMPREF1536_02779"/>
<gene>
    <name evidence="1" type="ORF">HMPREF1536_02779</name>
</gene>
<proteinExistence type="predicted"/>
<sequence length="183" mass="21240">MIVNLYRLKRNINKALEDEIHRLGVPYKRKIIYSNGRWIDLVVPIFSGYTINIGYTVEKLWDKVRSSTKPNCSQKTIDKKAYDLAIDISFYKLREEYLNSPDKIKSQLLTYQWTDSQIQKLEGPPRCEGVERITAHHLPETNINDNTINMQFVFSTYHKAGHSGGSQCWNIKNLEICGTLEIS</sequence>
<accession>A0A0F5JC21</accession>
<dbReference type="PATRIC" id="fig|1203610.3.peg.2845"/>
<keyword evidence="2" id="KW-1185">Reference proteome</keyword>
<dbReference type="HOGENOM" id="CLU_1473860_0_0_10"/>
<reference evidence="1 2" key="1">
    <citation type="submission" date="2013-04" db="EMBL/GenBank/DDBJ databases">
        <title>The Genome Sequence of Parabacteroides gordonii DSM 23371.</title>
        <authorList>
            <consortium name="The Broad Institute Genomics Platform"/>
            <person name="Earl A."/>
            <person name="Ward D."/>
            <person name="Feldgarden M."/>
            <person name="Gevers D."/>
            <person name="Martens E."/>
            <person name="Sakamoto M."/>
            <person name="Benno Y."/>
            <person name="Suzuki N."/>
            <person name="Matsunaga N."/>
            <person name="Koshihara K."/>
            <person name="Seki M."/>
            <person name="Komiya H."/>
            <person name="Walker B."/>
            <person name="Young S."/>
            <person name="Zeng Q."/>
            <person name="Gargeya S."/>
            <person name="Fitzgerald M."/>
            <person name="Haas B."/>
            <person name="Abouelleil A."/>
            <person name="Allen A.W."/>
            <person name="Alvarado L."/>
            <person name="Arachchi H.M."/>
            <person name="Berlin A.M."/>
            <person name="Chapman S.B."/>
            <person name="Gainer-Dewar J."/>
            <person name="Goldberg J."/>
            <person name="Griggs A."/>
            <person name="Gujja S."/>
            <person name="Hansen M."/>
            <person name="Howarth C."/>
            <person name="Imamovic A."/>
            <person name="Ireland A."/>
            <person name="Larimer J."/>
            <person name="McCowan C."/>
            <person name="Murphy C."/>
            <person name="Pearson M."/>
            <person name="Poon T.W."/>
            <person name="Priest M."/>
            <person name="Roberts A."/>
            <person name="Saif S."/>
            <person name="Shea T."/>
            <person name="Sisk P."/>
            <person name="Sykes S."/>
            <person name="Wortman J."/>
            <person name="Nusbaum C."/>
            <person name="Birren B."/>
        </authorList>
    </citation>
    <scope>NUCLEOTIDE SEQUENCE [LARGE SCALE GENOMIC DNA]</scope>
    <source>
        <strain evidence="1 2">MS-1</strain>
    </source>
</reference>
<name>A0A0F5JC21_9BACT</name>
<dbReference type="RefSeq" id="WP_028729667.1">
    <property type="nucleotide sequence ID" value="NZ_KE386764.1"/>
</dbReference>
<evidence type="ECO:0000313" key="2">
    <source>
        <dbReference type="Proteomes" id="UP000033035"/>
    </source>
</evidence>
<protein>
    <submittedName>
        <fullName evidence="1">Uncharacterized protein</fullName>
    </submittedName>
</protein>
<dbReference type="AlphaFoldDB" id="A0A0F5JC21"/>